<keyword evidence="13" id="KW-0460">Magnesium</keyword>
<organism evidence="21 22">
    <name type="scientific">Mugilogobius chulae</name>
    <name type="common">yellowstripe goby</name>
    <dbReference type="NCBI Taxonomy" id="88201"/>
    <lineage>
        <taxon>Eukaryota</taxon>
        <taxon>Metazoa</taxon>
        <taxon>Chordata</taxon>
        <taxon>Craniata</taxon>
        <taxon>Vertebrata</taxon>
        <taxon>Euteleostomi</taxon>
        <taxon>Actinopterygii</taxon>
        <taxon>Neopterygii</taxon>
        <taxon>Teleostei</taxon>
        <taxon>Neoteleostei</taxon>
        <taxon>Acanthomorphata</taxon>
        <taxon>Gobiaria</taxon>
        <taxon>Gobiiformes</taxon>
        <taxon>Gobioidei</taxon>
        <taxon>Gobiidae</taxon>
        <taxon>Gobionellinae</taxon>
        <taxon>Mugilogobius</taxon>
    </lineage>
</organism>
<evidence type="ECO:0000256" key="13">
    <source>
        <dbReference type="ARBA" id="ARBA00022842"/>
    </source>
</evidence>
<proteinExistence type="inferred from homology"/>
<dbReference type="PANTHER" id="PTHR12271:SF127">
    <property type="entry name" value="SPECKLE TARGETED PIP5K1A-REGULATED POLY(A) POLYMERASE"/>
    <property type="match status" value="1"/>
</dbReference>
<comment type="cofactor">
    <cofactor evidence="1">
        <name>Mn(2+)</name>
        <dbReference type="ChEBI" id="CHEBI:29035"/>
    </cofactor>
</comment>
<protein>
    <recommendedName>
        <fullName evidence="6">Speckle targeted PIP5K1A-regulated poly(A) polymerase</fullName>
        <ecNumber evidence="5">2.7.7.52</ecNumber>
    </recommendedName>
    <alternativeName>
        <fullName evidence="14">RNA-binding motif protein 21</fullName>
    </alternativeName>
    <alternativeName>
        <fullName evidence="15">U6 snRNA-specific terminal uridylyltransferase 1</fullName>
    </alternativeName>
</protein>
<dbReference type="GO" id="GO:1990817">
    <property type="term" value="F:poly(A) RNA polymerase activity"/>
    <property type="evidence" value="ECO:0007669"/>
    <property type="project" value="TreeGrafter"/>
</dbReference>
<dbReference type="GO" id="GO:0005576">
    <property type="term" value="C:extracellular region"/>
    <property type="evidence" value="ECO:0007669"/>
    <property type="project" value="UniProtKB-SubCell"/>
</dbReference>
<keyword evidence="8" id="KW-0808">Transferase</keyword>
<evidence type="ECO:0000313" key="22">
    <source>
        <dbReference type="Proteomes" id="UP001460270"/>
    </source>
</evidence>
<keyword evidence="19" id="KW-0812">Transmembrane</keyword>
<dbReference type="Pfam" id="PF00076">
    <property type="entry name" value="RRM_1"/>
    <property type="match status" value="1"/>
</dbReference>
<comment type="catalytic activity">
    <reaction evidence="16">
        <text>RNA(n) + UTP = RNA(n)-3'-uridine ribonucleotide + diphosphate</text>
        <dbReference type="Rhea" id="RHEA:14785"/>
        <dbReference type="Rhea" id="RHEA-COMP:14527"/>
        <dbReference type="Rhea" id="RHEA-COMP:17348"/>
        <dbReference type="ChEBI" id="CHEBI:33019"/>
        <dbReference type="ChEBI" id="CHEBI:46398"/>
        <dbReference type="ChEBI" id="CHEBI:140395"/>
        <dbReference type="ChEBI" id="CHEBI:173116"/>
        <dbReference type="EC" id="2.7.7.52"/>
    </reaction>
</comment>
<dbReference type="Proteomes" id="UP001460270">
    <property type="component" value="Unassembled WGS sequence"/>
</dbReference>
<sequence>MEADIKTTPKGFHCALCNVNIPNEPSLEQHVKGRKHQTLSTVRSTRKSQEERSVFVSGLKPNISNTDLAEYFQRFGPVADVIMDKNKGVYAIVQFDEVDGMNTALTCIEHKLKGLKLRLITKKKNDFQNLQEVFDRLKPELCQLTSVNAQMQYMVERFQLGENEKKARSLVIQLLQEVFVEFFPDSKIIPFGSSVNTFGIHSCDLDLFLDLENTKVFQAHAKANMEQAGEGTSDDGRSEDSILSDIDLSTASPAEVLDLVAAILKRCVPVWTKFTWSALLGSLWLSSTTKSSTCRETSPLITGNPSGAGPLLNNYALTLLVIFYLQNCDPPVLHTVDQLKHMACEEEQCVIEGWDCTFPTQAIAVPPSKNTQDLCALLAGFFSFYSKFEFATSVISVRTGQSVPIETFQKELNEVMQEDSTTKGGPKIGPMNILDPFELSHNVAGNLNDRAARSFLKECQEAEKYCRSLQYQSKSSKGKSWGLVRLLTPHGEVQQARAELFSITIPFKSDVLPEDLRNQQHIAKDAFSLLWFQRVCAVIEGIFLTVLKCQLMSAPEVFDTNEDMDTLSSSLDDSGYSVESPTELEANIGGKRPLSSCQGRTTLSPWLWEQRHVVWAGRRKVRRELIKDSEAKAEGSCVELETQVTTHITEKEPELKEPLQFKVQPHVVGATESTSTLLKFQPVQDSDGVFQDFFHFLEVFLPKMRRTNNIHKTQRQVKMATALRWWTMLAALIVCLLLCWSSFSDAYPAKPEIPSNKASPEEWAKYHAAVRHYVNLITRQRYGKRSNPEDVAWLFYGDSNQDSEPRSEYNDQW</sequence>
<keyword evidence="11" id="KW-0547">Nucleotide-binding</keyword>
<dbReference type="Pfam" id="PF22600">
    <property type="entry name" value="MTPAP-like_central"/>
    <property type="match status" value="1"/>
</dbReference>
<dbReference type="Gene3D" id="3.30.460.10">
    <property type="entry name" value="Beta Polymerase, domain 2"/>
    <property type="match status" value="1"/>
</dbReference>
<dbReference type="PROSITE" id="PS50102">
    <property type="entry name" value="RRM"/>
    <property type="match status" value="1"/>
</dbReference>
<evidence type="ECO:0000256" key="17">
    <source>
        <dbReference type="PROSITE-ProRule" id="PRU00176"/>
    </source>
</evidence>
<dbReference type="InterPro" id="IPR000504">
    <property type="entry name" value="RRM_dom"/>
</dbReference>
<dbReference type="GO" id="GO:0005179">
    <property type="term" value="F:hormone activity"/>
    <property type="evidence" value="ECO:0007669"/>
    <property type="project" value="InterPro"/>
</dbReference>
<dbReference type="Gene3D" id="3.30.70.330">
    <property type="match status" value="1"/>
</dbReference>
<dbReference type="InterPro" id="IPR054708">
    <property type="entry name" value="MTPAP-like_central"/>
</dbReference>
<evidence type="ECO:0000256" key="2">
    <source>
        <dbReference type="ARBA" id="ARBA00001946"/>
    </source>
</evidence>
<dbReference type="InterPro" id="IPR001955">
    <property type="entry name" value="Pancreatic_hormone-like"/>
</dbReference>
<feature type="domain" description="RRM" evidence="20">
    <location>
        <begin position="52"/>
        <end position="124"/>
    </location>
</feature>
<dbReference type="GO" id="GO:0016607">
    <property type="term" value="C:nuclear speck"/>
    <property type="evidence" value="ECO:0007669"/>
    <property type="project" value="TreeGrafter"/>
</dbReference>
<evidence type="ECO:0000256" key="10">
    <source>
        <dbReference type="ARBA" id="ARBA00022723"/>
    </source>
</evidence>
<keyword evidence="17" id="KW-0694">RNA-binding</keyword>
<dbReference type="PROSITE" id="PS50276">
    <property type="entry name" value="PANCREATIC_HORMONE_2"/>
    <property type="match status" value="1"/>
</dbReference>
<dbReference type="Gene3D" id="3.30.160.60">
    <property type="entry name" value="Classic Zinc Finger"/>
    <property type="match status" value="1"/>
</dbReference>
<dbReference type="InterPro" id="IPR020392">
    <property type="entry name" value="Pancreatic_hormone-like_CS"/>
</dbReference>
<dbReference type="SUPFAM" id="SSF81631">
    <property type="entry name" value="PAP/OAS1 substrate-binding domain"/>
    <property type="match status" value="1"/>
</dbReference>
<reference evidence="22" key="1">
    <citation type="submission" date="2024-04" db="EMBL/GenBank/DDBJ databases">
        <title>Salinicola lusitanus LLJ914,a marine bacterium isolated from the Okinawa Trough.</title>
        <authorList>
            <person name="Li J."/>
        </authorList>
    </citation>
    <scope>NUCLEOTIDE SEQUENCE [LARGE SCALE GENOMIC DNA]</scope>
</reference>
<dbReference type="SUPFAM" id="SSF81301">
    <property type="entry name" value="Nucleotidyltransferase"/>
    <property type="match status" value="1"/>
</dbReference>
<keyword evidence="22" id="KW-1185">Reference proteome</keyword>
<dbReference type="SUPFAM" id="SSF54928">
    <property type="entry name" value="RNA-binding domain, RBD"/>
    <property type="match status" value="1"/>
</dbReference>
<comment type="cofactor">
    <cofactor evidence="2">
        <name>Mg(2+)</name>
        <dbReference type="ChEBI" id="CHEBI:18420"/>
    </cofactor>
</comment>
<evidence type="ECO:0000256" key="15">
    <source>
        <dbReference type="ARBA" id="ARBA00033036"/>
    </source>
</evidence>
<keyword evidence="7" id="KW-0964">Secreted</keyword>
<feature type="transmembrane region" description="Helical" evidence="19">
    <location>
        <begin position="723"/>
        <end position="743"/>
    </location>
</feature>
<comment type="caution">
    <text evidence="21">The sequence shown here is derived from an EMBL/GenBank/DDBJ whole genome shotgun (WGS) entry which is preliminary data.</text>
</comment>
<dbReference type="CDD" id="cd00126">
    <property type="entry name" value="PAH"/>
    <property type="match status" value="1"/>
</dbReference>
<dbReference type="SMART" id="SM00309">
    <property type="entry name" value="PAH"/>
    <property type="match status" value="1"/>
</dbReference>
<keyword evidence="19" id="KW-1133">Transmembrane helix</keyword>
<dbReference type="InterPro" id="IPR012677">
    <property type="entry name" value="Nucleotide-bd_a/b_plait_sf"/>
</dbReference>
<name>A0AAW0PJH5_9GOBI</name>
<dbReference type="GO" id="GO:0031123">
    <property type="term" value="P:RNA 3'-end processing"/>
    <property type="evidence" value="ECO:0007669"/>
    <property type="project" value="TreeGrafter"/>
</dbReference>
<dbReference type="Gene3D" id="6.10.250.900">
    <property type="match status" value="1"/>
</dbReference>
<evidence type="ECO:0000256" key="12">
    <source>
        <dbReference type="ARBA" id="ARBA00022840"/>
    </source>
</evidence>
<evidence type="ECO:0000256" key="6">
    <source>
        <dbReference type="ARBA" id="ARBA00021679"/>
    </source>
</evidence>
<keyword evidence="12" id="KW-0067">ATP-binding</keyword>
<keyword evidence="10" id="KW-0479">Metal-binding</keyword>
<dbReference type="PANTHER" id="PTHR12271">
    <property type="entry name" value="POLY A POLYMERASE CID PAP -RELATED"/>
    <property type="match status" value="1"/>
</dbReference>
<dbReference type="AlphaFoldDB" id="A0AAW0PJH5"/>
<dbReference type="Pfam" id="PF03828">
    <property type="entry name" value="PAP_assoc"/>
    <property type="match status" value="1"/>
</dbReference>
<dbReference type="PRINTS" id="PR00278">
    <property type="entry name" value="PANCHORMONE"/>
</dbReference>
<dbReference type="Pfam" id="PF12874">
    <property type="entry name" value="zf-met"/>
    <property type="match status" value="1"/>
</dbReference>
<dbReference type="GO" id="GO:0003723">
    <property type="term" value="F:RNA binding"/>
    <property type="evidence" value="ECO:0007669"/>
    <property type="project" value="UniProtKB-UniRule"/>
</dbReference>
<dbReference type="PROSITE" id="PS00028">
    <property type="entry name" value="ZINC_FINGER_C2H2_1"/>
    <property type="match status" value="1"/>
</dbReference>
<evidence type="ECO:0000256" key="3">
    <source>
        <dbReference type="ARBA" id="ARBA00004613"/>
    </source>
</evidence>
<comment type="subcellular location">
    <subcellularLocation>
        <location evidence="3">Secreted</location>
    </subcellularLocation>
</comment>
<dbReference type="InterPro" id="IPR002058">
    <property type="entry name" value="PAP_assoc"/>
</dbReference>
<keyword evidence="9" id="KW-0548">Nucleotidyltransferase</keyword>
<dbReference type="CDD" id="cd05402">
    <property type="entry name" value="NT_PAP_TUTase"/>
    <property type="match status" value="1"/>
</dbReference>
<dbReference type="SMART" id="SM00360">
    <property type="entry name" value="RRM"/>
    <property type="match status" value="1"/>
</dbReference>
<evidence type="ECO:0000256" key="19">
    <source>
        <dbReference type="SAM" id="Phobius"/>
    </source>
</evidence>
<dbReference type="InterPro" id="IPR035979">
    <property type="entry name" value="RBD_domain_sf"/>
</dbReference>
<evidence type="ECO:0000256" key="14">
    <source>
        <dbReference type="ARBA" id="ARBA00030790"/>
    </source>
</evidence>
<evidence type="ECO:0000256" key="8">
    <source>
        <dbReference type="ARBA" id="ARBA00022679"/>
    </source>
</evidence>
<dbReference type="EMBL" id="JBBPFD010000007">
    <property type="protein sequence ID" value="KAK7919779.1"/>
    <property type="molecule type" value="Genomic_DNA"/>
</dbReference>
<evidence type="ECO:0000256" key="9">
    <source>
        <dbReference type="ARBA" id="ARBA00022695"/>
    </source>
</evidence>
<evidence type="ECO:0000256" key="5">
    <source>
        <dbReference type="ARBA" id="ARBA00012472"/>
    </source>
</evidence>
<dbReference type="InterPro" id="IPR013087">
    <property type="entry name" value="Znf_C2H2_type"/>
</dbReference>
<dbReference type="GO" id="GO:0050265">
    <property type="term" value="F:RNA uridylyltransferase activity"/>
    <property type="evidence" value="ECO:0007669"/>
    <property type="project" value="UniProtKB-EC"/>
</dbReference>
<evidence type="ECO:0000259" key="20">
    <source>
        <dbReference type="PROSITE" id="PS50102"/>
    </source>
</evidence>
<evidence type="ECO:0000256" key="11">
    <source>
        <dbReference type="ARBA" id="ARBA00022741"/>
    </source>
</evidence>
<evidence type="ECO:0000256" key="18">
    <source>
        <dbReference type="RuleBase" id="RU000656"/>
    </source>
</evidence>
<dbReference type="InterPro" id="IPR043519">
    <property type="entry name" value="NT_sf"/>
</dbReference>
<comment type="similarity">
    <text evidence="4 18">Belongs to the NPY family.</text>
</comment>
<evidence type="ECO:0000256" key="7">
    <source>
        <dbReference type="ARBA" id="ARBA00022525"/>
    </source>
</evidence>
<dbReference type="EC" id="2.7.7.52" evidence="5"/>
<evidence type="ECO:0000313" key="21">
    <source>
        <dbReference type="EMBL" id="KAK7919779.1"/>
    </source>
</evidence>
<evidence type="ECO:0000256" key="4">
    <source>
        <dbReference type="ARBA" id="ARBA00010022"/>
    </source>
</evidence>
<dbReference type="GO" id="GO:0046872">
    <property type="term" value="F:metal ion binding"/>
    <property type="evidence" value="ECO:0007669"/>
    <property type="project" value="UniProtKB-KW"/>
</dbReference>
<dbReference type="Pfam" id="PF00159">
    <property type="entry name" value="Hormone_3"/>
    <property type="match status" value="1"/>
</dbReference>
<accession>A0AAW0PJH5</accession>
<keyword evidence="19" id="KW-0472">Membrane</keyword>
<dbReference type="PROSITE" id="PS00265">
    <property type="entry name" value="PANCREATIC_HORMONE_1"/>
    <property type="match status" value="1"/>
</dbReference>
<evidence type="ECO:0000256" key="1">
    <source>
        <dbReference type="ARBA" id="ARBA00001936"/>
    </source>
</evidence>
<evidence type="ECO:0000256" key="16">
    <source>
        <dbReference type="ARBA" id="ARBA00049105"/>
    </source>
</evidence>
<dbReference type="Gene3D" id="1.10.1410.10">
    <property type="match status" value="1"/>
</dbReference>
<gene>
    <name evidence="21" type="ORF">WMY93_011063</name>
</gene>
<dbReference type="GO" id="GO:0005524">
    <property type="term" value="F:ATP binding"/>
    <property type="evidence" value="ECO:0007669"/>
    <property type="project" value="UniProtKB-KW"/>
</dbReference>